<sequence length="220" mass="23595">MLANNVLFLDGEALVIDKPAGLPVDPPRNGGISLDNHLAGLTFGFKRWPVPVHRLDRDTSGCLLLSRNPKAHARLQQAFEQGLVQKRYIAVLDGIPSGEEGMIDLPLAKVSTREAGWRMTGDPSGKSARTAWRVLRVADGRALVELRPETGRTHQIRVHAAEGLGAPVLGDPVYGQGQGPLMLHAAELTVPREGKEPVHAVAPTPERFVAAGFAPDPVDA</sequence>
<dbReference type="OrthoDB" id="9807829at2"/>
<protein>
    <submittedName>
        <fullName evidence="4">RNA pseudouridine synthase</fullName>
    </submittedName>
</protein>
<dbReference type="AlphaFoldDB" id="A0A369VST3"/>
<evidence type="ECO:0000313" key="4">
    <source>
        <dbReference type="EMBL" id="RDE05466.1"/>
    </source>
</evidence>
<comment type="similarity">
    <text evidence="1">Belongs to the pseudouridine synthase RluA family.</text>
</comment>
<organism evidence="4 5">
    <name type="scientific">Sphingomonas aracearum</name>
    <dbReference type="NCBI Taxonomy" id="2283317"/>
    <lineage>
        <taxon>Bacteria</taxon>
        <taxon>Pseudomonadati</taxon>
        <taxon>Pseudomonadota</taxon>
        <taxon>Alphaproteobacteria</taxon>
        <taxon>Sphingomonadales</taxon>
        <taxon>Sphingomonadaceae</taxon>
        <taxon>Sphingomonas</taxon>
    </lineage>
</organism>
<reference evidence="4 5" key="1">
    <citation type="submission" date="2018-07" db="EMBL/GenBank/DDBJ databases">
        <title>a novel species of Sphingomonas isolated from the rhizosphere soil of Araceae plant.</title>
        <authorList>
            <person name="Zhiyong W."/>
            <person name="Qinglan Z."/>
            <person name="Zhiwei F."/>
            <person name="Ding X."/>
            <person name="Gejiao W."/>
            <person name="Shixue Z."/>
        </authorList>
    </citation>
    <scope>NUCLEOTIDE SEQUENCE [LARGE SCALE GENOMIC DNA]</scope>
    <source>
        <strain evidence="4 5">WZY 27</strain>
    </source>
</reference>
<evidence type="ECO:0000256" key="2">
    <source>
        <dbReference type="ARBA" id="ARBA00023235"/>
    </source>
</evidence>
<keyword evidence="5" id="KW-1185">Reference proteome</keyword>
<dbReference type="InterPro" id="IPR050188">
    <property type="entry name" value="RluA_PseudoU_synthase"/>
</dbReference>
<dbReference type="SUPFAM" id="SSF55120">
    <property type="entry name" value="Pseudouridine synthase"/>
    <property type="match status" value="1"/>
</dbReference>
<dbReference type="GO" id="GO:0009982">
    <property type="term" value="F:pseudouridine synthase activity"/>
    <property type="evidence" value="ECO:0007669"/>
    <property type="project" value="InterPro"/>
</dbReference>
<dbReference type="Pfam" id="PF00849">
    <property type="entry name" value="PseudoU_synth_2"/>
    <property type="match status" value="1"/>
</dbReference>
<accession>A0A369VST3</accession>
<keyword evidence="2" id="KW-0413">Isomerase</keyword>
<dbReference type="PROSITE" id="PS01129">
    <property type="entry name" value="PSI_RLU"/>
    <property type="match status" value="1"/>
</dbReference>
<evidence type="ECO:0000313" key="5">
    <source>
        <dbReference type="Proteomes" id="UP000253918"/>
    </source>
</evidence>
<evidence type="ECO:0000259" key="3">
    <source>
        <dbReference type="Pfam" id="PF00849"/>
    </source>
</evidence>
<dbReference type="InterPro" id="IPR006224">
    <property type="entry name" value="PsdUridine_synth_RluA-like_CS"/>
</dbReference>
<dbReference type="GO" id="GO:0003723">
    <property type="term" value="F:RNA binding"/>
    <property type="evidence" value="ECO:0007669"/>
    <property type="project" value="InterPro"/>
</dbReference>
<dbReference type="PANTHER" id="PTHR21600">
    <property type="entry name" value="MITOCHONDRIAL RNA PSEUDOURIDINE SYNTHASE"/>
    <property type="match status" value="1"/>
</dbReference>
<comment type="caution">
    <text evidence="4">The sequence shown here is derived from an EMBL/GenBank/DDBJ whole genome shotgun (WGS) entry which is preliminary data.</text>
</comment>
<dbReference type="InterPro" id="IPR006145">
    <property type="entry name" value="PsdUridine_synth_RsuA/RluA"/>
</dbReference>
<dbReference type="EMBL" id="QQNB01000002">
    <property type="protein sequence ID" value="RDE05466.1"/>
    <property type="molecule type" value="Genomic_DNA"/>
</dbReference>
<name>A0A369VST3_9SPHN</name>
<evidence type="ECO:0000256" key="1">
    <source>
        <dbReference type="ARBA" id="ARBA00010876"/>
    </source>
</evidence>
<dbReference type="CDD" id="cd02869">
    <property type="entry name" value="PseudoU_synth_RluA_like"/>
    <property type="match status" value="1"/>
</dbReference>
<dbReference type="Proteomes" id="UP000253918">
    <property type="component" value="Unassembled WGS sequence"/>
</dbReference>
<dbReference type="Gene3D" id="3.30.2350.10">
    <property type="entry name" value="Pseudouridine synthase"/>
    <property type="match status" value="1"/>
</dbReference>
<dbReference type="RefSeq" id="WP_114687536.1">
    <property type="nucleotide sequence ID" value="NZ_QQNB01000002.1"/>
</dbReference>
<gene>
    <name evidence="4" type="ORF">DVW87_09480</name>
</gene>
<feature type="domain" description="Pseudouridine synthase RsuA/RluA-like" evidence="3">
    <location>
        <begin position="14"/>
        <end position="161"/>
    </location>
</feature>
<dbReference type="GO" id="GO:0140098">
    <property type="term" value="F:catalytic activity, acting on RNA"/>
    <property type="evidence" value="ECO:0007669"/>
    <property type="project" value="UniProtKB-ARBA"/>
</dbReference>
<dbReference type="InterPro" id="IPR020103">
    <property type="entry name" value="PsdUridine_synth_cat_dom_sf"/>
</dbReference>
<dbReference type="PANTHER" id="PTHR21600:SF44">
    <property type="entry name" value="RIBOSOMAL LARGE SUBUNIT PSEUDOURIDINE SYNTHASE D"/>
    <property type="match status" value="1"/>
</dbReference>
<dbReference type="GO" id="GO:0000455">
    <property type="term" value="P:enzyme-directed rRNA pseudouridine synthesis"/>
    <property type="evidence" value="ECO:0007669"/>
    <property type="project" value="TreeGrafter"/>
</dbReference>
<proteinExistence type="inferred from homology"/>